<sequence length="103" mass="11294">MTRMTVTIPAQVDAGELERELVTAVADRLRDNHGYRLAAESPQDASAARNEYPMDPAGKVVVDKKPGALEVKLRGLEVDARDLFTGISSELELRHHGLRTEIG</sequence>
<accession>A0ABV4BXI3</accession>
<protein>
    <recommendedName>
        <fullName evidence="3">HPF/RaiA family ribosome-associated protein</fullName>
    </recommendedName>
</protein>
<evidence type="ECO:0008006" key="3">
    <source>
        <dbReference type="Google" id="ProtNLM"/>
    </source>
</evidence>
<dbReference type="EMBL" id="JBGEDP010000001">
    <property type="protein sequence ID" value="MEY8014733.1"/>
    <property type="molecule type" value="Genomic_DNA"/>
</dbReference>
<gene>
    <name evidence="1" type="ORF">AB8998_06800</name>
</gene>
<organism evidence="1 2">
    <name type="scientific">Mycobacterium servetii</name>
    <dbReference type="NCBI Taxonomy" id="3237418"/>
    <lineage>
        <taxon>Bacteria</taxon>
        <taxon>Bacillati</taxon>
        <taxon>Actinomycetota</taxon>
        <taxon>Actinomycetes</taxon>
        <taxon>Mycobacteriales</taxon>
        <taxon>Mycobacteriaceae</taxon>
        <taxon>Mycobacterium</taxon>
    </lineage>
</organism>
<proteinExistence type="predicted"/>
<comment type="caution">
    <text evidence="1">The sequence shown here is derived from an EMBL/GenBank/DDBJ whole genome shotgun (WGS) entry which is preliminary data.</text>
</comment>
<dbReference type="RefSeq" id="WP_369737156.1">
    <property type="nucleotide sequence ID" value="NZ_JBGEDP010000001.1"/>
</dbReference>
<evidence type="ECO:0000313" key="2">
    <source>
        <dbReference type="Proteomes" id="UP001564760"/>
    </source>
</evidence>
<evidence type="ECO:0000313" key="1">
    <source>
        <dbReference type="EMBL" id="MEY8014733.1"/>
    </source>
</evidence>
<dbReference type="Proteomes" id="UP001564760">
    <property type="component" value="Unassembled WGS sequence"/>
</dbReference>
<reference evidence="1 2" key="1">
    <citation type="submission" date="2024-08" db="EMBL/GenBank/DDBJ databases">
        <title>Mycobacterium servetensis sp. nov., a novel rapid-growing mycobacterial species recovered from a human patient in Zaragoza, Spain.</title>
        <authorList>
            <person name="Tristancho-Baro A.I."/>
            <person name="Buenestado-Serrano S."/>
            <person name="Garcia De Viedma D."/>
            <person name="Milagro-Beamonte A."/>
            <person name="Burillo N."/>
            <person name="Sanz S."/>
            <person name="Lopez-Calleja A.I."/>
            <person name="Penas-Utrilla D."/>
            <person name="Guardingo M."/>
            <person name="Garcia M.J."/>
            <person name="Vinuelas-Bayon J."/>
        </authorList>
    </citation>
    <scope>NUCLEOTIDE SEQUENCE [LARGE SCALE GENOMIC DNA]</scope>
    <source>
        <strain evidence="2">HUMS_12744610</strain>
    </source>
</reference>
<name>A0ABV4BXI3_9MYCO</name>
<keyword evidence="2" id="KW-1185">Reference proteome</keyword>